<evidence type="ECO:0000256" key="1">
    <source>
        <dbReference type="SAM" id="MobiDB-lite"/>
    </source>
</evidence>
<feature type="region of interest" description="Disordered" evidence="1">
    <location>
        <begin position="100"/>
        <end position="167"/>
    </location>
</feature>
<dbReference type="RefSeq" id="XP_053588991.1">
    <property type="nucleotide sequence ID" value="XM_053724797.1"/>
</dbReference>
<feature type="compositionally biased region" description="Low complexity" evidence="1">
    <location>
        <begin position="37"/>
        <end position="49"/>
    </location>
</feature>
<feature type="compositionally biased region" description="Polar residues" evidence="1">
    <location>
        <begin position="119"/>
        <end position="128"/>
    </location>
</feature>
<dbReference type="CTD" id="9802897"/>
<feature type="region of interest" description="Disordered" evidence="1">
    <location>
        <begin position="27"/>
        <end position="73"/>
    </location>
</feature>
<reference evidence="2 3" key="1">
    <citation type="submission" date="2019-12" db="EMBL/GenBank/DDBJ databases">
        <title>Chromosome-level assembly of the Caenorhabditis remanei genome.</title>
        <authorList>
            <person name="Teterina A.A."/>
            <person name="Willis J.H."/>
            <person name="Phillips P.C."/>
        </authorList>
    </citation>
    <scope>NUCLEOTIDE SEQUENCE [LARGE SCALE GENOMIC DNA]</scope>
    <source>
        <strain evidence="2 3">PX506</strain>
        <tissue evidence="2">Whole organism</tissue>
    </source>
</reference>
<dbReference type="Proteomes" id="UP000483820">
    <property type="component" value="Chromosome II"/>
</dbReference>
<sequence>MLRLSRCWIPCGEPSFYRFAGKKLLAKKQKSNKPKTPKQVPTPTTQSKTVSKEKEEEKEEKTEKTQKATEKEVSDVQFNIDMKKADKKFDEFDDDEENPLAKLPVVKRPKAPIQKISKQKSVATTPATTARLGPNMDQPEEKKMQSERPLFPVTGNGNGSSCYVNLK</sequence>
<evidence type="ECO:0000313" key="3">
    <source>
        <dbReference type="Proteomes" id="UP000483820"/>
    </source>
</evidence>
<feature type="compositionally biased region" description="Basic residues" evidence="1">
    <location>
        <begin position="27"/>
        <end position="36"/>
    </location>
</feature>
<accession>A0A6A5HE56</accession>
<comment type="caution">
    <text evidence="2">The sequence shown here is derived from an EMBL/GenBank/DDBJ whole genome shotgun (WGS) entry which is preliminary data.</text>
</comment>
<dbReference type="AlphaFoldDB" id="A0A6A5HE56"/>
<name>A0A6A5HE56_CAERE</name>
<dbReference type="InterPro" id="IPR039962">
    <property type="entry name" value="ZC21.8"/>
</dbReference>
<feature type="compositionally biased region" description="Basic and acidic residues" evidence="1">
    <location>
        <begin position="50"/>
        <end position="73"/>
    </location>
</feature>
<dbReference type="GeneID" id="9802897"/>
<dbReference type="PANTHER" id="PTHR38616">
    <property type="entry name" value="PROTEIN CBG03925"/>
    <property type="match status" value="1"/>
</dbReference>
<dbReference type="PANTHER" id="PTHR38616:SF2">
    <property type="entry name" value="DUF4408 DOMAIN-CONTAINING PROTEIN"/>
    <property type="match status" value="1"/>
</dbReference>
<dbReference type="KEGG" id="crq:GCK72_004622"/>
<evidence type="ECO:0000313" key="2">
    <source>
        <dbReference type="EMBL" id="KAF1764673.1"/>
    </source>
</evidence>
<proteinExistence type="predicted"/>
<gene>
    <name evidence="2" type="ORF">GCK72_004622</name>
</gene>
<dbReference type="EMBL" id="WUAV01000002">
    <property type="protein sequence ID" value="KAF1764673.1"/>
    <property type="molecule type" value="Genomic_DNA"/>
</dbReference>
<protein>
    <submittedName>
        <fullName evidence="2">Uncharacterized protein</fullName>
    </submittedName>
</protein>
<organism evidence="2 3">
    <name type="scientific">Caenorhabditis remanei</name>
    <name type="common">Caenorhabditis vulgaris</name>
    <dbReference type="NCBI Taxonomy" id="31234"/>
    <lineage>
        <taxon>Eukaryota</taxon>
        <taxon>Metazoa</taxon>
        <taxon>Ecdysozoa</taxon>
        <taxon>Nematoda</taxon>
        <taxon>Chromadorea</taxon>
        <taxon>Rhabditida</taxon>
        <taxon>Rhabditina</taxon>
        <taxon>Rhabditomorpha</taxon>
        <taxon>Rhabditoidea</taxon>
        <taxon>Rhabditidae</taxon>
        <taxon>Peloderinae</taxon>
        <taxon>Caenorhabditis</taxon>
    </lineage>
</organism>